<dbReference type="PROSITE" id="PS51294">
    <property type="entry name" value="HTH_MYB"/>
    <property type="match status" value="1"/>
</dbReference>
<reference evidence="20" key="2">
    <citation type="submission" date="2025-09" db="UniProtKB">
        <authorList>
            <consortium name="Ensembl"/>
        </authorList>
    </citation>
    <scope>IDENTIFICATION</scope>
</reference>
<dbReference type="SMART" id="SM00717">
    <property type="entry name" value="SANT"/>
    <property type="match status" value="1"/>
</dbReference>
<dbReference type="CDD" id="cd00167">
    <property type="entry name" value="SANT"/>
    <property type="match status" value="1"/>
</dbReference>
<evidence type="ECO:0000256" key="11">
    <source>
        <dbReference type="ARBA" id="ARBA00023242"/>
    </source>
</evidence>
<dbReference type="SUPFAM" id="SSF46689">
    <property type="entry name" value="Homeodomain-like"/>
    <property type="match status" value="1"/>
</dbReference>
<evidence type="ECO:0000256" key="1">
    <source>
        <dbReference type="ARBA" id="ARBA00022499"/>
    </source>
</evidence>
<dbReference type="FunFam" id="1.10.10.60:FF:000128">
    <property type="entry name" value="Putative ZZ-type zinc finger-containing protein 3"/>
    <property type="match status" value="1"/>
</dbReference>
<gene>
    <name evidence="20" type="primary">ZZZ3</name>
</gene>
<dbReference type="Proteomes" id="UP000233160">
    <property type="component" value="Unassembled WGS sequence"/>
</dbReference>
<dbReference type="Gene3D" id="3.30.60.90">
    <property type="match status" value="1"/>
</dbReference>
<dbReference type="Ensembl" id="ENSPCOT00000036692.1">
    <property type="protein sequence ID" value="ENSPCOP00000025982.1"/>
    <property type="gene ID" value="ENSPCOG00000025285.1"/>
</dbReference>
<dbReference type="AlphaFoldDB" id="A0A2K6GIC5"/>
<evidence type="ECO:0000313" key="20">
    <source>
        <dbReference type="Ensembl" id="ENSPCOP00000025982.1"/>
    </source>
</evidence>
<evidence type="ECO:0000259" key="19">
    <source>
        <dbReference type="PROSITE" id="PS51294"/>
    </source>
</evidence>
<evidence type="ECO:0000256" key="14">
    <source>
        <dbReference type="ARBA" id="ARBA00068620"/>
    </source>
</evidence>
<dbReference type="PANTHER" id="PTHR22705:SF0">
    <property type="entry name" value="ZZ-TYPE ZINC FINGER-CONTAINING PROTEIN 3"/>
    <property type="match status" value="1"/>
</dbReference>
<protein>
    <recommendedName>
        <fullName evidence="14">ZZ-type zinc finger-containing protein 3</fullName>
    </recommendedName>
</protein>
<feature type="region of interest" description="Disordered" evidence="16">
    <location>
        <begin position="105"/>
        <end position="141"/>
    </location>
</feature>
<keyword evidence="7" id="KW-0007">Acetylation</keyword>
<comment type="function">
    <text evidence="12">Histone H3 reader that is required for the ATAC complex-mediated maintenance of histone acetylation and gene activation. Component of the ATAC complex, a complex with histone acetyltransferase activity on histones H3 and H4.</text>
</comment>
<feature type="domain" description="ZZ-type" evidence="18">
    <location>
        <begin position="279"/>
        <end position="338"/>
    </location>
</feature>
<dbReference type="InterPro" id="IPR037830">
    <property type="entry name" value="ZZZ3"/>
</dbReference>
<keyword evidence="1" id="KW-1017">Isopeptide bond</keyword>
<dbReference type="InterPro" id="IPR000433">
    <property type="entry name" value="Znf_ZZ"/>
</dbReference>
<evidence type="ECO:0000256" key="13">
    <source>
        <dbReference type="ARBA" id="ARBA00062553"/>
    </source>
</evidence>
<feature type="domain" description="HTH myb-type" evidence="19">
    <location>
        <begin position="161"/>
        <end position="213"/>
    </location>
</feature>
<evidence type="ECO:0000256" key="8">
    <source>
        <dbReference type="ARBA" id="ARBA00023015"/>
    </source>
</evidence>
<keyword evidence="6" id="KW-0832">Ubl conjugation</keyword>
<keyword evidence="9" id="KW-0238">DNA-binding</keyword>
<dbReference type="PROSITE" id="PS50090">
    <property type="entry name" value="MYB_LIKE"/>
    <property type="match status" value="1"/>
</dbReference>
<evidence type="ECO:0000256" key="6">
    <source>
        <dbReference type="ARBA" id="ARBA00022843"/>
    </source>
</evidence>
<dbReference type="Pfam" id="PF00249">
    <property type="entry name" value="Myb_DNA-binding"/>
    <property type="match status" value="1"/>
</dbReference>
<dbReference type="GO" id="GO:0051302">
    <property type="term" value="P:regulation of cell division"/>
    <property type="evidence" value="ECO:0007669"/>
    <property type="project" value="UniProtKB-ARBA"/>
</dbReference>
<sequence length="364" mass="42321">MIDLWLYSYQRLLQTIAVLEAQRSQAVQDLESLGRHQREALKNPIGFVEKLQKKADIGLPYPQRVVQLPEIVWDQYTHSLGNFEREFKNRKRHTRRVKLVFDKVGLPARPKSPSDPKKDGESLSYSMLPLSDGPEGSNSRPQMIRGRLCDDTKPETFNQLWTVEEQKKLEQLLLKYPPEEVESRRWQKIADELGNRTAKQVASRVQKYFIKLTKAGIPVPGRTPNLYIYSKKSSTSRRQHPLNKHLFKPSTFMTSHEPPVYMDEDDDRSCFHSHVNTTVEEASCDNCGVEPIQGVRWHCQDCPPEMSLDFCDSCSDCLHETDIHKEDHQLEPIYRSETFLDRDYCVSQGTSYNYLDPNYFPANR</sequence>
<keyword evidence="4 15" id="KW-0863">Zinc-finger</keyword>
<feature type="compositionally biased region" description="Basic and acidic residues" evidence="16">
    <location>
        <begin position="112"/>
        <end position="121"/>
    </location>
</feature>
<dbReference type="InterPro" id="IPR001005">
    <property type="entry name" value="SANT/Myb"/>
</dbReference>
<accession>A0A2K6GIC5</accession>
<evidence type="ECO:0000259" key="18">
    <source>
        <dbReference type="PROSITE" id="PS50135"/>
    </source>
</evidence>
<evidence type="ECO:0000256" key="16">
    <source>
        <dbReference type="SAM" id="MobiDB-lite"/>
    </source>
</evidence>
<dbReference type="GO" id="GO:0140672">
    <property type="term" value="C:ATAC complex"/>
    <property type="evidence" value="ECO:0007669"/>
    <property type="project" value="UniProtKB-ARBA"/>
</dbReference>
<evidence type="ECO:0000256" key="15">
    <source>
        <dbReference type="PROSITE-ProRule" id="PRU00228"/>
    </source>
</evidence>
<dbReference type="Pfam" id="PF00569">
    <property type="entry name" value="ZZ"/>
    <property type="match status" value="1"/>
</dbReference>
<evidence type="ECO:0000256" key="2">
    <source>
        <dbReference type="ARBA" id="ARBA00022553"/>
    </source>
</evidence>
<evidence type="ECO:0000256" key="3">
    <source>
        <dbReference type="ARBA" id="ARBA00022723"/>
    </source>
</evidence>
<evidence type="ECO:0000256" key="7">
    <source>
        <dbReference type="ARBA" id="ARBA00022990"/>
    </source>
</evidence>
<keyword evidence="11" id="KW-0539">Nucleus</keyword>
<evidence type="ECO:0000256" key="12">
    <source>
        <dbReference type="ARBA" id="ARBA00053098"/>
    </source>
</evidence>
<dbReference type="Gene3D" id="1.10.10.60">
    <property type="entry name" value="Homeodomain-like"/>
    <property type="match status" value="1"/>
</dbReference>
<dbReference type="PROSITE" id="PS50135">
    <property type="entry name" value="ZF_ZZ_2"/>
    <property type="match status" value="1"/>
</dbReference>
<dbReference type="InterPro" id="IPR041981">
    <property type="entry name" value="ZZZ3_ZZ"/>
</dbReference>
<dbReference type="GO" id="GO:0008270">
    <property type="term" value="F:zinc ion binding"/>
    <property type="evidence" value="ECO:0007669"/>
    <property type="project" value="UniProtKB-KW"/>
</dbReference>
<evidence type="ECO:0000256" key="10">
    <source>
        <dbReference type="ARBA" id="ARBA00023163"/>
    </source>
</evidence>
<reference evidence="20" key="1">
    <citation type="submission" date="2025-08" db="UniProtKB">
        <authorList>
            <consortium name="Ensembl"/>
        </authorList>
    </citation>
    <scope>IDENTIFICATION</scope>
</reference>
<dbReference type="GeneTree" id="ENSGT00390000005307"/>
<dbReference type="InterPro" id="IPR017930">
    <property type="entry name" value="Myb_dom"/>
</dbReference>
<keyword evidence="3" id="KW-0479">Metal-binding</keyword>
<name>A0A2K6GIC5_PROCO</name>
<dbReference type="InterPro" id="IPR043145">
    <property type="entry name" value="Znf_ZZ_sf"/>
</dbReference>
<comment type="subunit">
    <text evidence="13">Component of the ADA2A-containing complex (ATAC), composed of KAT14, KAT2A, TADA2L, TADA3L, ZZ3, MBIP, WDR5, YEATS2, CCDC101 and DR1. Interacts via (ZZ-type zinc finger) with histone H3 in a methylation-independent manner and acetylation on 'Lys-4' (H3K4ac) moderately enhances the interaction.</text>
</comment>
<keyword evidence="2" id="KW-0597">Phosphoprotein</keyword>
<dbReference type="CDD" id="cd02341">
    <property type="entry name" value="ZZ_ZZZ3"/>
    <property type="match status" value="1"/>
</dbReference>
<evidence type="ECO:0000313" key="21">
    <source>
        <dbReference type="Proteomes" id="UP000233160"/>
    </source>
</evidence>
<evidence type="ECO:0000256" key="5">
    <source>
        <dbReference type="ARBA" id="ARBA00022833"/>
    </source>
</evidence>
<evidence type="ECO:0000256" key="4">
    <source>
        <dbReference type="ARBA" id="ARBA00022771"/>
    </source>
</evidence>
<evidence type="ECO:0000256" key="9">
    <source>
        <dbReference type="ARBA" id="ARBA00023125"/>
    </source>
</evidence>
<evidence type="ECO:0000259" key="17">
    <source>
        <dbReference type="PROSITE" id="PS50090"/>
    </source>
</evidence>
<organism evidence="20 21">
    <name type="scientific">Propithecus coquereli</name>
    <name type="common">Coquerel's sifaka</name>
    <name type="synonym">Propithecus verreauxi coquereli</name>
    <dbReference type="NCBI Taxonomy" id="379532"/>
    <lineage>
        <taxon>Eukaryota</taxon>
        <taxon>Metazoa</taxon>
        <taxon>Chordata</taxon>
        <taxon>Craniata</taxon>
        <taxon>Vertebrata</taxon>
        <taxon>Euteleostomi</taxon>
        <taxon>Mammalia</taxon>
        <taxon>Eutheria</taxon>
        <taxon>Euarchontoglires</taxon>
        <taxon>Primates</taxon>
        <taxon>Strepsirrhini</taxon>
        <taxon>Lemuriformes</taxon>
        <taxon>Indriidae</taxon>
        <taxon>Propithecus</taxon>
    </lineage>
</organism>
<proteinExistence type="predicted"/>
<keyword evidence="5" id="KW-0862">Zinc</keyword>
<dbReference type="SUPFAM" id="SSF57850">
    <property type="entry name" value="RING/U-box"/>
    <property type="match status" value="1"/>
</dbReference>
<dbReference type="PANTHER" id="PTHR22705">
    <property type="entry name" value="ZINC FINGER, ZZ DOMAIN CONTAINING 3"/>
    <property type="match status" value="1"/>
</dbReference>
<keyword evidence="10" id="KW-0804">Transcription</keyword>
<dbReference type="GO" id="GO:0003677">
    <property type="term" value="F:DNA binding"/>
    <property type="evidence" value="ECO:0007669"/>
    <property type="project" value="UniProtKB-KW"/>
</dbReference>
<dbReference type="GO" id="GO:0051726">
    <property type="term" value="P:regulation of cell cycle"/>
    <property type="evidence" value="ECO:0007669"/>
    <property type="project" value="UniProtKB-ARBA"/>
</dbReference>
<keyword evidence="8" id="KW-0805">Transcription regulation</keyword>
<feature type="domain" description="Myb-like" evidence="17">
    <location>
        <begin position="153"/>
        <end position="209"/>
    </location>
</feature>
<dbReference type="PROSITE" id="PS01357">
    <property type="entry name" value="ZF_ZZ_1"/>
    <property type="match status" value="1"/>
</dbReference>
<dbReference type="InterPro" id="IPR009057">
    <property type="entry name" value="Homeodomain-like_sf"/>
</dbReference>
<keyword evidence="21" id="KW-1185">Reference proteome</keyword>